<sequence length="1082" mass="112908">MQRVPPAVLASYRALYVVLRGHAAAAEDEINRDIMRTVRGTTGLLLDLSSEDSRSDFAGSINRVLNALAHVDNMGYCQGQNYVVDVMMKAGLPERETFCLFLYLLRQGHFHGMYRKEVAMLAGYMDKLEGQLRGRLPDLAAHFEAEHYPPPLYALEWITTFFGLAAQPLVSLVALDLFLAGARNPVLRLCVSLLGEMEQGLLGLDQEGLLKDFRSRAVGVDAEGVIVRALSDGGKRGGGGDSPSGGEGVEAKRSSEGGVADAGELGWSTGPDYLLVLRSRHCQTLGLVELREEAKSGLIVEHSSLQDALLAVTRSLGWDSLRTCWLETCLAARSDHERHTLASQALRFVIANGGHVKAASFMLGVGGADANEVDSRLLSPLHLVAMFNRPDIARVLLMCGASPRLVGGVTRAAAARGGKLWSPLEMAEEACTEGGALDDGAALGGGPIRAAGSNPARAWELGGRGAANVEGGGGGGARPGGGGGGSGSGSSGPGGGGGRDRLESATLWELGSAIGDDWEELFNEGNANARGGVARGSGVEEDSWKPGGLRRPGPGTITSTEEIMEASVGPSCLSMSSSPVPWETMPSVLLGTWERRPQTTVPKDRHRLFDNSAAFVRACFPAQTWLQHHMEEEMGLSLGGTLSRHGWGGPFKGLGMDGEHFNPEIMQAASSTGLHRHMSWVMAESGVPWEANDDAWCCPECFILFSLNVFRHHCRGCGQVYCSAHTPPTPVPSDDRPLKLCWSCVLEGAVPLPASLVEEEEEEDDDDDDVFDENPILGMSPSSARGIAAEQELLSPTVAVMNLDAATAAAAAGAAYIAPPQHNPDYLRGQTGSEGGLGGSGGERKPRGHRAKAGSIGGSIEGGRGGRGGGGDDDERKQRGHKKAASVGGSGFLSALVSLIEVVASPTSPMRSRGGGGGGGGKKPDVVPGRPPQSPAKPLAVAAETGVEDAGDAPGVGKGGGQNWRAGWSTLPASGEGLAIEAQQQPSGGRGEEAESSPLRLRKEYDSGSGSRTQLSPLRLRKEFGGFNSHSTGGSLAESVDDGGGANGNAHGVADGAASFEETPPPELGFPSERPWALGFGN</sequence>
<dbReference type="CDD" id="cd00065">
    <property type="entry name" value="FYVE_like_SF"/>
    <property type="match status" value="1"/>
</dbReference>
<keyword evidence="1" id="KW-0479">Metal-binding</keyword>
<dbReference type="Gene3D" id="1.25.40.20">
    <property type="entry name" value="Ankyrin repeat-containing domain"/>
    <property type="match status" value="1"/>
</dbReference>
<dbReference type="Gene3D" id="1.10.8.270">
    <property type="entry name" value="putative rabgap domain of human tbc1 domain family member 14 like domains"/>
    <property type="match status" value="1"/>
</dbReference>
<evidence type="ECO:0008006" key="10">
    <source>
        <dbReference type="Google" id="ProtNLM"/>
    </source>
</evidence>
<feature type="region of interest" description="Disordered" evidence="5">
    <location>
        <begin position="532"/>
        <end position="555"/>
    </location>
</feature>
<dbReference type="InterPro" id="IPR011011">
    <property type="entry name" value="Znf_FYVE_PHD"/>
</dbReference>
<organism evidence="8 9">
    <name type="scientific">Ectocarpus siliculosus</name>
    <name type="common">Brown alga</name>
    <name type="synonym">Conferva siliculosa</name>
    <dbReference type="NCBI Taxonomy" id="2880"/>
    <lineage>
        <taxon>Eukaryota</taxon>
        <taxon>Sar</taxon>
        <taxon>Stramenopiles</taxon>
        <taxon>Ochrophyta</taxon>
        <taxon>PX clade</taxon>
        <taxon>Phaeophyceae</taxon>
        <taxon>Ectocarpales</taxon>
        <taxon>Ectocarpaceae</taxon>
        <taxon>Ectocarpus</taxon>
    </lineage>
</organism>
<dbReference type="InterPro" id="IPR036770">
    <property type="entry name" value="Ankyrin_rpt-contain_sf"/>
</dbReference>
<keyword evidence="3" id="KW-0862">Zinc</keyword>
<reference evidence="8 9" key="1">
    <citation type="journal article" date="2010" name="Nature">
        <title>The Ectocarpus genome and the independent evolution of multicellularity in brown algae.</title>
        <authorList>
            <person name="Cock J.M."/>
            <person name="Sterck L."/>
            <person name="Rouze P."/>
            <person name="Scornet D."/>
            <person name="Allen A.E."/>
            <person name="Amoutzias G."/>
            <person name="Anthouard V."/>
            <person name="Artiguenave F."/>
            <person name="Aury J.M."/>
            <person name="Badger J.H."/>
            <person name="Beszteri B."/>
            <person name="Billiau K."/>
            <person name="Bonnet E."/>
            <person name="Bothwell J.H."/>
            <person name="Bowler C."/>
            <person name="Boyen C."/>
            <person name="Brownlee C."/>
            <person name="Carrano C.J."/>
            <person name="Charrier B."/>
            <person name="Cho G.Y."/>
            <person name="Coelho S.M."/>
            <person name="Collen J."/>
            <person name="Corre E."/>
            <person name="Da Silva C."/>
            <person name="Delage L."/>
            <person name="Delaroque N."/>
            <person name="Dittami S.M."/>
            <person name="Doulbeau S."/>
            <person name="Elias M."/>
            <person name="Farnham G."/>
            <person name="Gachon C.M."/>
            <person name="Gschloessl B."/>
            <person name="Heesch S."/>
            <person name="Jabbari K."/>
            <person name="Jubin C."/>
            <person name="Kawai H."/>
            <person name="Kimura K."/>
            <person name="Kloareg B."/>
            <person name="Kupper F.C."/>
            <person name="Lang D."/>
            <person name="Le Bail A."/>
            <person name="Leblanc C."/>
            <person name="Lerouge P."/>
            <person name="Lohr M."/>
            <person name="Lopez P.J."/>
            <person name="Martens C."/>
            <person name="Maumus F."/>
            <person name="Michel G."/>
            <person name="Miranda-Saavedra D."/>
            <person name="Morales J."/>
            <person name="Moreau H."/>
            <person name="Motomura T."/>
            <person name="Nagasato C."/>
            <person name="Napoli C.A."/>
            <person name="Nelson D.R."/>
            <person name="Nyvall-Collen P."/>
            <person name="Peters A.F."/>
            <person name="Pommier C."/>
            <person name="Potin P."/>
            <person name="Poulain J."/>
            <person name="Quesneville H."/>
            <person name="Read B."/>
            <person name="Rensing S.A."/>
            <person name="Ritter A."/>
            <person name="Rousvoal S."/>
            <person name="Samanta M."/>
            <person name="Samson G."/>
            <person name="Schroeder D.C."/>
            <person name="Segurens B."/>
            <person name="Strittmatter M."/>
            <person name="Tonon T."/>
            <person name="Tregear J.W."/>
            <person name="Valentin K."/>
            <person name="von Dassow P."/>
            <person name="Yamagishi T."/>
            <person name="Van de Peer Y."/>
            <person name="Wincker P."/>
        </authorList>
    </citation>
    <scope>NUCLEOTIDE SEQUENCE [LARGE SCALE GENOMIC DNA]</scope>
    <source>
        <strain evidence="9">Ec32 / CCAP1310/4</strain>
    </source>
</reference>
<dbReference type="OrthoDB" id="660555at2759"/>
<dbReference type="EMBL" id="FN648375">
    <property type="protein sequence ID" value="CBJ48497.1"/>
    <property type="molecule type" value="Genomic_DNA"/>
</dbReference>
<dbReference type="GO" id="GO:0031267">
    <property type="term" value="F:small GTPase binding"/>
    <property type="evidence" value="ECO:0007669"/>
    <property type="project" value="TreeGrafter"/>
</dbReference>
<dbReference type="InterPro" id="IPR013083">
    <property type="entry name" value="Znf_RING/FYVE/PHD"/>
</dbReference>
<feature type="region of interest" description="Disordered" evidence="5">
    <location>
        <begin position="823"/>
        <end position="886"/>
    </location>
</feature>
<dbReference type="InterPro" id="IPR035969">
    <property type="entry name" value="Rab-GAP_TBC_sf"/>
</dbReference>
<feature type="domain" description="FYVE-type" evidence="7">
    <location>
        <begin position="692"/>
        <end position="749"/>
    </location>
</feature>
<dbReference type="PROSITE" id="PS50178">
    <property type="entry name" value="ZF_FYVE"/>
    <property type="match status" value="1"/>
</dbReference>
<feature type="compositionally biased region" description="Gly residues" evidence="5">
    <location>
        <begin position="464"/>
        <end position="497"/>
    </location>
</feature>
<keyword evidence="9" id="KW-1185">Reference proteome</keyword>
<dbReference type="AlphaFoldDB" id="D7FQG5"/>
<evidence type="ECO:0000256" key="4">
    <source>
        <dbReference type="PROSITE-ProRule" id="PRU00091"/>
    </source>
</evidence>
<evidence type="ECO:0000256" key="2">
    <source>
        <dbReference type="ARBA" id="ARBA00022771"/>
    </source>
</evidence>
<dbReference type="SUPFAM" id="SSF48403">
    <property type="entry name" value="Ankyrin repeat"/>
    <property type="match status" value="1"/>
</dbReference>
<evidence type="ECO:0000313" key="9">
    <source>
        <dbReference type="Proteomes" id="UP000002630"/>
    </source>
</evidence>
<dbReference type="Proteomes" id="UP000002630">
    <property type="component" value="Linkage Group LG02"/>
</dbReference>
<protein>
    <recommendedName>
        <fullName evidence="10">FYVE-type domain-containing protein</fullName>
    </recommendedName>
</protein>
<dbReference type="InterPro" id="IPR000306">
    <property type="entry name" value="Znf_FYVE"/>
</dbReference>
<feature type="region of interest" description="Disordered" evidence="5">
    <location>
        <begin position="907"/>
        <end position="1082"/>
    </location>
</feature>
<evidence type="ECO:0000256" key="1">
    <source>
        <dbReference type="ARBA" id="ARBA00022723"/>
    </source>
</evidence>
<proteinExistence type="predicted"/>
<dbReference type="GO" id="GO:0005096">
    <property type="term" value="F:GTPase activator activity"/>
    <property type="evidence" value="ECO:0007669"/>
    <property type="project" value="TreeGrafter"/>
</dbReference>
<dbReference type="InterPro" id="IPR050302">
    <property type="entry name" value="Rab_GAP_TBC_domain"/>
</dbReference>
<feature type="compositionally biased region" description="Gly residues" evidence="5">
    <location>
        <begin position="832"/>
        <end position="841"/>
    </location>
</feature>
<evidence type="ECO:0000259" key="7">
    <source>
        <dbReference type="PROSITE" id="PS50178"/>
    </source>
</evidence>
<dbReference type="PANTHER" id="PTHR47219:SF9">
    <property type="entry name" value="GTPASE ACTIVATING PROTEIN AND CENTROSOME-ASSOCIATED, ISOFORM B"/>
    <property type="match status" value="1"/>
</dbReference>
<feature type="region of interest" description="Disordered" evidence="5">
    <location>
        <begin position="233"/>
        <end position="264"/>
    </location>
</feature>
<dbReference type="InterPro" id="IPR017455">
    <property type="entry name" value="Znf_FYVE-rel"/>
</dbReference>
<dbReference type="Pfam" id="PF00566">
    <property type="entry name" value="RabGAP-TBC"/>
    <property type="match status" value="1"/>
</dbReference>
<evidence type="ECO:0000256" key="3">
    <source>
        <dbReference type="ARBA" id="ARBA00022833"/>
    </source>
</evidence>
<feature type="compositionally biased region" description="Low complexity" evidence="5">
    <location>
        <begin position="1048"/>
        <end position="1058"/>
    </location>
</feature>
<dbReference type="PANTHER" id="PTHR47219">
    <property type="entry name" value="RAB GTPASE-ACTIVATING PROTEIN 1-LIKE"/>
    <property type="match status" value="1"/>
</dbReference>
<dbReference type="EMBL" id="FN649727">
    <property type="protein sequence ID" value="CBJ48497.1"/>
    <property type="molecule type" value="Genomic_DNA"/>
</dbReference>
<evidence type="ECO:0000259" key="6">
    <source>
        <dbReference type="PROSITE" id="PS50086"/>
    </source>
</evidence>
<dbReference type="SMART" id="SM00064">
    <property type="entry name" value="FYVE"/>
    <property type="match status" value="1"/>
</dbReference>
<dbReference type="GO" id="GO:0008270">
    <property type="term" value="F:zinc ion binding"/>
    <property type="evidence" value="ECO:0007669"/>
    <property type="project" value="UniProtKB-KW"/>
</dbReference>
<dbReference type="SUPFAM" id="SSF57903">
    <property type="entry name" value="FYVE/PHD zinc finger"/>
    <property type="match status" value="1"/>
</dbReference>
<dbReference type="InParanoid" id="D7FQG5"/>
<dbReference type="Gene3D" id="1.10.472.80">
    <property type="entry name" value="Ypt/Rab-GAP domain of gyp1p, domain 3"/>
    <property type="match status" value="1"/>
</dbReference>
<feature type="compositionally biased region" description="Gly residues" evidence="5">
    <location>
        <begin position="855"/>
        <end position="869"/>
    </location>
</feature>
<feature type="region of interest" description="Disordered" evidence="5">
    <location>
        <begin position="464"/>
        <end position="502"/>
    </location>
</feature>
<dbReference type="Pfam" id="PF01363">
    <property type="entry name" value="FYVE"/>
    <property type="match status" value="1"/>
</dbReference>
<dbReference type="Gene3D" id="3.30.40.10">
    <property type="entry name" value="Zinc/RING finger domain, C3HC4 (zinc finger)"/>
    <property type="match status" value="1"/>
</dbReference>
<gene>
    <name evidence="8" type="ORF">Esi_0002_0345</name>
</gene>
<dbReference type="STRING" id="2880.D7FQG5"/>
<accession>D7FQG5</accession>
<dbReference type="SUPFAM" id="SSF47923">
    <property type="entry name" value="Ypt/Rab-GAP domain of gyp1p"/>
    <property type="match status" value="2"/>
</dbReference>
<name>D7FQG5_ECTSI</name>
<evidence type="ECO:0000313" key="8">
    <source>
        <dbReference type="EMBL" id="CBJ48497.1"/>
    </source>
</evidence>
<dbReference type="PROSITE" id="PS50086">
    <property type="entry name" value="TBC_RABGAP"/>
    <property type="match status" value="1"/>
</dbReference>
<dbReference type="eggNOG" id="KOG4436">
    <property type="taxonomic scope" value="Eukaryota"/>
</dbReference>
<evidence type="ECO:0000256" key="5">
    <source>
        <dbReference type="SAM" id="MobiDB-lite"/>
    </source>
</evidence>
<keyword evidence="2 4" id="KW-0863">Zinc-finger</keyword>
<dbReference type="InterPro" id="IPR000195">
    <property type="entry name" value="Rab-GAP-TBC_dom"/>
</dbReference>
<feature type="domain" description="Rab-GAP TBC" evidence="6">
    <location>
        <begin position="1"/>
        <end position="182"/>
    </location>
</feature>
<feature type="compositionally biased region" description="Gly residues" evidence="5">
    <location>
        <begin position="236"/>
        <end position="248"/>
    </location>
</feature>